<dbReference type="PANTHER" id="PTHR12203:SF118">
    <property type="entry name" value="BETA-1,2-XYLOSYLTRANSFERASE 1"/>
    <property type="match status" value="1"/>
</dbReference>
<evidence type="ECO:0000313" key="3">
    <source>
        <dbReference type="EMBL" id="EST08127.1"/>
    </source>
</evidence>
<dbReference type="SMART" id="SM00672">
    <property type="entry name" value="CAP10"/>
    <property type="match status" value="1"/>
</dbReference>
<dbReference type="Proteomes" id="UP000019377">
    <property type="component" value="Unassembled WGS sequence"/>
</dbReference>
<dbReference type="Pfam" id="PF05686">
    <property type="entry name" value="Glyco_transf_90"/>
    <property type="match status" value="1"/>
</dbReference>
<evidence type="ECO:0000259" key="2">
    <source>
        <dbReference type="SMART" id="SM00672"/>
    </source>
</evidence>
<proteinExistence type="predicted"/>
<dbReference type="eggNOG" id="ENOG502QW98">
    <property type="taxonomic scope" value="Eukaryota"/>
</dbReference>
<reference evidence="4" key="1">
    <citation type="journal article" date="2013" name="Genome Announc.">
        <title>Draft genome sequence of Pseudozyma brasiliensis sp. nov. strain GHG001, a high producer of endo-1,4-xylanase isolated from an insect pest of sugarcane.</title>
        <authorList>
            <person name="Oliveira J.V.D.C."/>
            <person name="dos Santos R.A.C."/>
            <person name="Borges T.A."/>
            <person name="Riano-Pachon D.M."/>
            <person name="Goldman G.H."/>
        </authorList>
    </citation>
    <scope>NUCLEOTIDE SEQUENCE [LARGE SCALE GENOMIC DNA]</scope>
    <source>
        <strain evidence="4">GHG001</strain>
    </source>
</reference>
<dbReference type="RefSeq" id="XP_016293116.1">
    <property type="nucleotide sequence ID" value="XM_016435382.1"/>
</dbReference>
<dbReference type="InterPro" id="IPR006598">
    <property type="entry name" value="CAP10"/>
</dbReference>
<feature type="domain" description="Glycosyl transferase CAP10" evidence="2">
    <location>
        <begin position="301"/>
        <end position="599"/>
    </location>
</feature>
<dbReference type="PANTHER" id="PTHR12203">
    <property type="entry name" value="KDEL LYS-ASP-GLU-LEU CONTAINING - RELATED"/>
    <property type="match status" value="1"/>
</dbReference>
<dbReference type="EMBL" id="KI545860">
    <property type="protein sequence ID" value="EST08127.1"/>
    <property type="molecule type" value="Genomic_DNA"/>
</dbReference>
<evidence type="ECO:0000313" key="4">
    <source>
        <dbReference type="Proteomes" id="UP000019377"/>
    </source>
</evidence>
<dbReference type="OrthoDB" id="541052at2759"/>
<dbReference type="HOGENOM" id="CLU_005027_2_2_1"/>
<protein>
    <recommendedName>
        <fullName evidence="2">Glycosyl transferase CAP10 domain-containing protein</fullName>
    </recommendedName>
</protein>
<sequence>MASRSSFDVESYKPHSEAQAQASHWASGLFKITAGRHHYQLAPTEDGVDPTTLHPSRTSRFTTPRKIVCLLFLLGVGLSALFAGSGAHLHPIGPLDDSQCASVLAGGVDAIPCHITLARRKFDHLVSSQSKTYQQAHDRYVAQYHRTPPPGFDAWFAYAQQNNVTIIDDYGQLEADLLPLRRIPPHILRQRVTAATKLELSYMYTWTFANGNVTTTAPENIGMAREMRKLLEPILPYLPPFTVLQNWDDSQRNCGPRNGKEDVNDPNVVKITTTGDRPDAKAHLMYGCPRSTATTSYVSSDRPSIDMCTQADDWMAKHGILHNRNACINATVPVLSLTKPSSFQDITTASWCYGNGNYRLTGPWVDKIAYADKKPHLYWRGSNTGWNQDGNDLGWLNHRHRLVMAARQMNRKAASLVSLNASVTPDDAQRLSLPGMPQSFTPVQLDALSRLTSSTFDINFNQVRPCSEKPNSTTFCREWMELFPTVAGLPPTAAFGNKFVMDLDGNSMSCRFYRLLDSNSLVFKQTVYVEWHDDRLIPWLHYVPVSMGLEELPMLIDYFANHEQGKVLGEELAQASRLWAAQALRNIDLTVYAYRQMLELAHIIGHD</sequence>
<keyword evidence="4" id="KW-1185">Reference proteome</keyword>
<dbReference type="AlphaFoldDB" id="V5GQB4"/>
<keyword evidence="1" id="KW-0472">Membrane</keyword>
<organism evidence="3 4">
    <name type="scientific">Kalmanozyma brasiliensis (strain GHG001)</name>
    <name type="common">Yeast</name>
    <name type="synonym">Pseudozyma brasiliensis</name>
    <dbReference type="NCBI Taxonomy" id="1365824"/>
    <lineage>
        <taxon>Eukaryota</taxon>
        <taxon>Fungi</taxon>
        <taxon>Dikarya</taxon>
        <taxon>Basidiomycota</taxon>
        <taxon>Ustilaginomycotina</taxon>
        <taxon>Ustilaginomycetes</taxon>
        <taxon>Ustilaginales</taxon>
        <taxon>Ustilaginaceae</taxon>
        <taxon>Kalmanozyma</taxon>
    </lineage>
</organism>
<name>V5GQB4_KALBG</name>
<dbReference type="InterPro" id="IPR051091">
    <property type="entry name" value="O-Glucosyltr/Glycosyltrsf_90"/>
</dbReference>
<accession>V5GQB4</accession>
<dbReference type="GeneID" id="27418002"/>
<feature type="transmembrane region" description="Helical" evidence="1">
    <location>
        <begin position="67"/>
        <end position="89"/>
    </location>
</feature>
<keyword evidence="1" id="KW-0812">Transmembrane</keyword>
<dbReference type="OMA" id="NACINAT"/>
<gene>
    <name evidence="3" type="ORF">PSEUBRA_SCAF18g04684</name>
</gene>
<keyword evidence="1" id="KW-1133">Transmembrane helix</keyword>
<evidence type="ECO:0000256" key="1">
    <source>
        <dbReference type="SAM" id="Phobius"/>
    </source>
</evidence>